<keyword evidence="3" id="KW-1185">Reference proteome</keyword>
<evidence type="ECO:0000313" key="2">
    <source>
        <dbReference type="EMBL" id="VDK88419.1"/>
    </source>
</evidence>
<dbReference type="STRING" id="42156.A0A3P6TYE8"/>
<accession>A0A3P6TYE8</accession>
<evidence type="ECO:0000259" key="1">
    <source>
        <dbReference type="PROSITE" id="PS50948"/>
    </source>
</evidence>
<proteinExistence type="predicted"/>
<evidence type="ECO:0000313" key="3">
    <source>
        <dbReference type="Proteomes" id="UP000277928"/>
    </source>
</evidence>
<dbReference type="PROSITE" id="PS50948">
    <property type="entry name" value="PAN"/>
    <property type="match status" value="1"/>
</dbReference>
<name>A0A3P6TYE8_LITSI</name>
<feature type="domain" description="Apple" evidence="1">
    <location>
        <begin position="27"/>
        <end position="101"/>
    </location>
</feature>
<dbReference type="AlphaFoldDB" id="A0A3P6TYE8"/>
<gene>
    <name evidence="2" type="ORF">NLS_LOCUS8673</name>
</gene>
<dbReference type="EMBL" id="UYRX01001147">
    <property type="protein sequence ID" value="VDK88419.1"/>
    <property type="molecule type" value="Genomic_DNA"/>
</dbReference>
<dbReference type="Pfam" id="PF00024">
    <property type="entry name" value="PAN_1"/>
    <property type="match status" value="1"/>
</dbReference>
<dbReference type="OrthoDB" id="5867217at2759"/>
<dbReference type="Proteomes" id="UP000277928">
    <property type="component" value="Unassembled WGS sequence"/>
</dbReference>
<protein>
    <recommendedName>
        <fullName evidence="1">Apple domain-containing protein</fullName>
    </recommendedName>
</protein>
<organism evidence="2 3">
    <name type="scientific">Litomosoides sigmodontis</name>
    <name type="common">Filarial nematode worm</name>
    <dbReference type="NCBI Taxonomy" id="42156"/>
    <lineage>
        <taxon>Eukaryota</taxon>
        <taxon>Metazoa</taxon>
        <taxon>Ecdysozoa</taxon>
        <taxon>Nematoda</taxon>
        <taxon>Chromadorea</taxon>
        <taxon>Rhabditida</taxon>
        <taxon>Spirurina</taxon>
        <taxon>Spiruromorpha</taxon>
        <taxon>Filarioidea</taxon>
        <taxon>Onchocercidae</taxon>
        <taxon>Litomosoides</taxon>
    </lineage>
</organism>
<dbReference type="InterPro" id="IPR003609">
    <property type="entry name" value="Pan_app"/>
</dbReference>
<reference evidence="2 3" key="1">
    <citation type="submission" date="2018-08" db="EMBL/GenBank/DDBJ databases">
        <authorList>
            <person name="Laetsch R D."/>
            <person name="Stevens L."/>
            <person name="Kumar S."/>
            <person name="Blaxter L. M."/>
        </authorList>
    </citation>
    <scope>NUCLEOTIDE SEQUENCE [LARGE SCALE GENOMIC DNA]</scope>
</reference>
<feature type="non-terminal residue" evidence="2">
    <location>
        <position position="319"/>
    </location>
</feature>
<sequence length="319" mass="35909">MDEALMLTNTKDDQIKVLVSKVALKPCFERYIGQRLSDLSPYHSEWRMKTPEECLMFCALSSSRCRSTVHDIFQHICYYFLDDGQQHIQVARGMVYFRVTDKKCLDQFLNGSNITLTRSEFAISAVSSSTPKYKTATLSGTELQRPVVVHANSLIHVPPGGQAITSSPYFDYFDNQQKFKKHEKFDESSSTVATHSITTSTLPTPSVVFSKVRPERGEIYDDVTSTSKAPSRTLSTSRLTRDSVNSTSKALQQSIHQTSHSDASFFIGNVNKLPVHGTNFRKNRQKDGVNLNKLLDAIPEDIRRSLIKISVTDGEKLNE</sequence>